<dbReference type="Gene3D" id="3.30.70.60">
    <property type="match status" value="1"/>
</dbReference>
<protein>
    <submittedName>
        <fullName evidence="1">Uncharacterized protein</fullName>
    </submittedName>
</protein>
<dbReference type="Proteomes" id="UP000034344">
    <property type="component" value="Unassembled WGS sequence"/>
</dbReference>
<dbReference type="STRING" id="1618480.US11_C0001G0147"/>
<dbReference type="Pfam" id="PF04350">
    <property type="entry name" value="PilO"/>
    <property type="match status" value="1"/>
</dbReference>
<accession>A0A0G0E5J2</accession>
<evidence type="ECO:0000313" key="2">
    <source>
        <dbReference type="Proteomes" id="UP000034344"/>
    </source>
</evidence>
<dbReference type="GO" id="GO:0043107">
    <property type="term" value="P:type IV pilus-dependent motility"/>
    <property type="evidence" value="ECO:0007669"/>
    <property type="project" value="InterPro"/>
</dbReference>
<reference evidence="1 2" key="1">
    <citation type="journal article" date="2015" name="Nature">
        <title>rRNA introns, odd ribosomes, and small enigmatic genomes across a large radiation of phyla.</title>
        <authorList>
            <person name="Brown C.T."/>
            <person name="Hug L.A."/>
            <person name="Thomas B.C."/>
            <person name="Sharon I."/>
            <person name="Castelle C.J."/>
            <person name="Singh A."/>
            <person name="Wilkins M.J."/>
            <person name="Williams K.H."/>
            <person name="Banfield J.F."/>
        </authorList>
    </citation>
    <scope>NUCLEOTIDE SEQUENCE [LARGE SCALE GENOMIC DNA]</scope>
</reference>
<proteinExistence type="predicted"/>
<comment type="caution">
    <text evidence="1">The sequence shown here is derived from an EMBL/GenBank/DDBJ whole genome shotgun (WGS) entry which is preliminary data.</text>
</comment>
<dbReference type="InterPro" id="IPR014717">
    <property type="entry name" value="Transl_elong_EF1B/ribsomal_bS6"/>
</dbReference>
<dbReference type="EMBL" id="LBRS01000001">
    <property type="protein sequence ID" value="KKQ02188.1"/>
    <property type="molecule type" value="Genomic_DNA"/>
</dbReference>
<sequence length="191" mass="21880">MYQLNVKKIFTKRNTDYSFAILFLLIFSFFIIFAIRPSLSTAASLQKEEIDLKRIDALYENQIINIATIQNYMEKNRDEFHLLSESIPQYPKVNKIIQDINQIATNNSISIIKANIGEVNLIDSNKKAINSLQLNVTAEANFEEVISFIRDLFKQRRLKTISRISIASPSENIGSGSARLNIIIKIVGYYL</sequence>
<dbReference type="InterPro" id="IPR007445">
    <property type="entry name" value="PilO"/>
</dbReference>
<organism evidence="1 2">
    <name type="scientific">Candidatus Roizmanbacteria bacterium GW2011_GWA2_36_23</name>
    <dbReference type="NCBI Taxonomy" id="1618480"/>
    <lineage>
        <taxon>Bacteria</taxon>
        <taxon>Candidatus Roizmaniibacteriota</taxon>
    </lineage>
</organism>
<dbReference type="GO" id="GO:0043683">
    <property type="term" value="P:type IV pilus assembly"/>
    <property type="evidence" value="ECO:0007669"/>
    <property type="project" value="InterPro"/>
</dbReference>
<dbReference type="AlphaFoldDB" id="A0A0G0E5J2"/>
<evidence type="ECO:0000313" key="1">
    <source>
        <dbReference type="EMBL" id="KKQ02188.1"/>
    </source>
</evidence>
<gene>
    <name evidence="1" type="ORF">US11_C0001G0147</name>
</gene>
<name>A0A0G0E5J2_9BACT</name>